<reference evidence="2" key="1">
    <citation type="journal article" date="2007" name="Proc. Natl. Acad. Sci. U.S.A.">
        <title>Spliced leader RNA trans-splicing in dinoflagellates.</title>
        <authorList>
            <person name="Zhang H."/>
            <person name="Hou Y."/>
            <person name="Miranda L."/>
            <person name="Campbell D.A."/>
            <person name="Sturm N.R."/>
            <person name="Gaasterland T."/>
            <person name="Lin S."/>
        </authorList>
    </citation>
    <scope>NUCLEOTIDE SEQUENCE</scope>
    <source>
        <strain evidence="2">Pch_cDNA21</strain>
    </source>
</reference>
<dbReference type="EMBL" id="EF134052">
    <property type="protein sequence ID" value="ABV22166.1"/>
    <property type="molecule type" value="mRNA"/>
</dbReference>
<dbReference type="Proteomes" id="UP000591131">
    <property type="component" value="Unassembled WGS sequence"/>
</dbReference>
<protein>
    <submittedName>
        <fullName evidence="2">Uncharacterized protein</fullName>
    </submittedName>
</protein>
<evidence type="ECO:0000313" key="4">
    <source>
        <dbReference type="Proteomes" id="UP000591131"/>
    </source>
</evidence>
<sequence>MDDTSPSASSSCTEMSTGGLSTVSTPTMALRLPTLGLASPTVELESDYIDESDTRSRRSAECSWQPYHRSLWGLDRPYHRDLATQQEQQEKKRRFVSSDVPSVKYSYPIEEPMRIKRRAVKHHQDQ</sequence>
<dbReference type="EMBL" id="JAAPAO010000395">
    <property type="protein sequence ID" value="KAF4660949.1"/>
    <property type="molecule type" value="Genomic_DNA"/>
</dbReference>
<name>A7YXN7_PERCH</name>
<organism evidence="2">
    <name type="scientific">Perkinsus chesapeaki</name>
    <name type="common">Clam parasite</name>
    <name type="synonym">Perkinsus andrewsi</name>
    <dbReference type="NCBI Taxonomy" id="330153"/>
    <lineage>
        <taxon>Eukaryota</taxon>
        <taxon>Sar</taxon>
        <taxon>Alveolata</taxon>
        <taxon>Perkinsozoa</taxon>
        <taxon>Perkinsea</taxon>
        <taxon>Perkinsida</taxon>
        <taxon>Perkinsidae</taxon>
        <taxon>Perkinsus</taxon>
    </lineage>
</organism>
<evidence type="ECO:0000313" key="2">
    <source>
        <dbReference type="EMBL" id="ABV22166.1"/>
    </source>
</evidence>
<proteinExistence type="evidence at transcript level"/>
<feature type="region of interest" description="Disordered" evidence="1">
    <location>
        <begin position="1"/>
        <end position="25"/>
    </location>
</feature>
<evidence type="ECO:0000313" key="3">
    <source>
        <dbReference type="EMBL" id="KAF4660949.1"/>
    </source>
</evidence>
<dbReference type="AlphaFoldDB" id="A7YXN7"/>
<keyword evidence="4" id="KW-1185">Reference proteome</keyword>
<gene>
    <name evidence="3" type="ORF">FOL47_006900</name>
</gene>
<evidence type="ECO:0000256" key="1">
    <source>
        <dbReference type="SAM" id="MobiDB-lite"/>
    </source>
</evidence>
<accession>A7YXN7</accession>
<reference evidence="3 4" key="2">
    <citation type="submission" date="2020-04" db="EMBL/GenBank/DDBJ databases">
        <title>Perkinsus chesapeaki whole genome sequence.</title>
        <authorList>
            <person name="Bogema D.R."/>
        </authorList>
    </citation>
    <scope>NUCLEOTIDE SEQUENCE [LARGE SCALE GENOMIC DNA]</scope>
    <source>
        <strain evidence="3">ATCC PRA-425</strain>
    </source>
</reference>